<dbReference type="PANTHER" id="PTHR44227">
    <property type="match status" value="1"/>
</dbReference>
<dbReference type="InterPro" id="IPR019734">
    <property type="entry name" value="TPR_rpt"/>
</dbReference>
<dbReference type="AlphaFoldDB" id="A0A0J1HGX6"/>
<dbReference type="Gene3D" id="1.25.40.10">
    <property type="entry name" value="Tetratricopeptide repeat domain"/>
    <property type="match status" value="6"/>
</dbReference>
<dbReference type="PATRIC" id="fig|320778.3.peg.1154"/>
<dbReference type="SUPFAM" id="SSF48452">
    <property type="entry name" value="TPR-like"/>
    <property type="match status" value="5"/>
</dbReference>
<dbReference type="PROSITE" id="PS50005">
    <property type="entry name" value="TPR"/>
    <property type="match status" value="3"/>
</dbReference>
<dbReference type="PANTHER" id="PTHR44227:SF3">
    <property type="entry name" value="PROTEIN O-MANNOSYL-TRANSFERASE TMTC4"/>
    <property type="match status" value="1"/>
</dbReference>
<dbReference type="STRING" id="320778.ABT57_05340"/>
<name>A0A0J1HGX6_9GAMM</name>
<keyword evidence="5" id="KW-1185">Reference proteome</keyword>
<proteinExistence type="predicted"/>
<sequence length="922" mass="102540">MSKFITNRSLSTIAGCLMAVSVAGCNDIDPDTHIANAKQFITKQEYSAAIIELKNAIQQSPQLGEPRYLLGDLYLQRGDFSGAEKELRRALKYGENPDLIEPLLARALLGQSDLLSLNELSTQAKTQLSSALADIHAIHAMVLLQHGEKEKAKAALNLAMEDDANDGSLYTTLAYAGLLAEQSRLNDALEILLQLTQHFPKNSDVWLTTGHIQMASNRFSRAAESYLQAVTLSPQAKHYMLFLAQALVRDEQYTKANTYVDEILTVSPTHPLANELKASIDYANGNYQDAQNHAELAIQNGSQSIGVFVIAGVTAYSRNQFEQANEYFARVIPFVGKDHLINRLYASTQFKLGNMDGALETLNNFDLSLKENNEFVNQMSLEFAKIGRRTDALSLASKASTDTQNQSLTLSLMQLANKEAQGVTHLQNILKVQPDLPEANLGLAYYYLEQGDIVQAETIVNDWLSTEPNQVSAIIMKGYIATKKKDYPLAAKQFERAIGLEPKNLTALLSLYKLEMLTGKPEDAYRHTLALAEQSPENFVIARNLFQFATEAKLLPEALAFYEQKIKQSPNDVPLKMILARGYASQNDYSKGLQVLESLTPVQQSAESFSLATLLHFKSGDYRKAQLAATEWLKRDRLNPDAYIRTIQLSEMNKEYDTGIKTASQAEKLFVDQPGFSLMKVGLLLKDTQYQAAQAILDKQNDAVKTTAYYLRLQGELYARNGQTAQAVDVQKQRFERYPSITTVKDLALAYDANKQTHDAVRVLKQYITQQGEAAQPLVLVLAQLQVKAEPDAAIANYRAILEKEPKNVIALNNLAWLYMNQNDFAKACEPASQAFELAGEFAEVQDTYGYCLLKSGQTQSSLEPLKAAYQSKRASVEIGLHYAESLIANHLPEKAKDILNTVEATSPEHVQQKNQLMAQMQ</sequence>
<dbReference type="EMBL" id="LDOU01000005">
    <property type="protein sequence ID" value="KLV10866.1"/>
    <property type="molecule type" value="Genomic_DNA"/>
</dbReference>
<protein>
    <recommendedName>
        <fullName evidence="6">PEP-CTERM system TPR-repeat protein PrsT</fullName>
    </recommendedName>
</protein>
<dbReference type="InterPro" id="IPR014266">
    <property type="entry name" value="PEP-CTERM_TPR_PrsT"/>
</dbReference>
<dbReference type="InterPro" id="IPR011990">
    <property type="entry name" value="TPR-like_helical_dom_sf"/>
</dbReference>
<feature type="repeat" description="TPR" evidence="3">
    <location>
        <begin position="203"/>
        <end position="236"/>
    </location>
</feature>
<comment type="caution">
    <text evidence="4">The sequence shown here is derived from an EMBL/GenBank/DDBJ whole genome shotgun (WGS) entry which is preliminary data.</text>
</comment>
<dbReference type="Pfam" id="PF13181">
    <property type="entry name" value="TPR_8"/>
    <property type="match status" value="1"/>
</dbReference>
<evidence type="ECO:0000256" key="2">
    <source>
        <dbReference type="ARBA" id="ARBA00022803"/>
    </source>
</evidence>
<evidence type="ECO:0000313" key="5">
    <source>
        <dbReference type="Proteomes" id="UP000035909"/>
    </source>
</evidence>
<dbReference type="SMART" id="SM00028">
    <property type="entry name" value="TPR"/>
    <property type="match status" value="10"/>
</dbReference>
<reference evidence="4 5" key="1">
    <citation type="submission" date="2015-05" db="EMBL/GenBank/DDBJ databases">
        <title>Photobacterium galathea sp. nov.</title>
        <authorList>
            <person name="Machado H."/>
            <person name="Gram L."/>
        </authorList>
    </citation>
    <scope>NUCLEOTIDE SEQUENCE [LARGE SCALE GENOMIC DNA]</scope>
    <source>
        <strain evidence="4 5">DSM 22954</strain>
    </source>
</reference>
<dbReference type="Pfam" id="PF14559">
    <property type="entry name" value="TPR_19"/>
    <property type="match status" value="2"/>
</dbReference>
<evidence type="ECO:0000256" key="1">
    <source>
        <dbReference type="ARBA" id="ARBA00022737"/>
    </source>
</evidence>
<dbReference type="Pfam" id="PF13432">
    <property type="entry name" value="TPR_16"/>
    <property type="match status" value="1"/>
</dbReference>
<dbReference type="InterPro" id="IPR052346">
    <property type="entry name" value="O-mannosyl-transferase_TMTC"/>
</dbReference>
<gene>
    <name evidence="4" type="ORF">ABT57_05340</name>
</gene>
<dbReference type="Pfam" id="PF13431">
    <property type="entry name" value="TPR_17"/>
    <property type="match status" value="1"/>
</dbReference>
<feature type="repeat" description="TPR" evidence="3">
    <location>
        <begin position="64"/>
        <end position="97"/>
    </location>
</feature>
<dbReference type="RefSeq" id="WP_047884165.1">
    <property type="nucleotide sequence ID" value="NZ_CP071325.1"/>
</dbReference>
<evidence type="ECO:0000256" key="3">
    <source>
        <dbReference type="PROSITE-ProRule" id="PRU00339"/>
    </source>
</evidence>
<dbReference type="PROSITE" id="PS51257">
    <property type="entry name" value="PROKAR_LIPOPROTEIN"/>
    <property type="match status" value="1"/>
</dbReference>
<keyword evidence="1" id="KW-0677">Repeat</keyword>
<dbReference type="NCBIfam" id="TIGR02917">
    <property type="entry name" value="PEP_TPR_lipo"/>
    <property type="match status" value="1"/>
</dbReference>
<evidence type="ECO:0008006" key="6">
    <source>
        <dbReference type="Google" id="ProtNLM"/>
    </source>
</evidence>
<dbReference type="Proteomes" id="UP000035909">
    <property type="component" value="Unassembled WGS sequence"/>
</dbReference>
<keyword evidence="2 3" id="KW-0802">TPR repeat</keyword>
<evidence type="ECO:0000313" key="4">
    <source>
        <dbReference type="EMBL" id="KLV10866.1"/>
    </source>
</evidence>
<organism evidence="4 5">
    <name type="scientific">Photobacterium ganghwense</name>
    <dbReference type="NCBI Taxonomy" id="320778"/>
    <lineage>
        <taxon>Bacteria</taxon>
        <taxon>Pseudomonadati</taxon>
        <taxon>Pseudomonadota</taxon>
        <taxon>Gammaproteobacteria</taxon>
        <taxon>Vibrionales</taxon>
        <taxon>Vibrionaceae</taxon>
        <taxon>Photobacterium</taxon>
    </lineage>
</organism>
<accession>A0A0J1HGX6</accession>
<feature type="repeat" description="TPR" evidence="3">
    <location>
        <begin position="471"/>
        <end position="504"/>
    </location>
</feature>